<evidence type="ECO:0000259" key="13">
    <source>
        <dbReference type="Pfam" id="PF00294"/>
    </source>
</evidence>
<comment type="function">
    <text evidence="12">Catalyzes the phosphorylation of ribose at O-5 in a reaction requiring ATP and magnesium. The resulting D-ribose-5-phosphate can then be used either for sythesis of nucleotides, histidine, and tryptophan, or as a component of the pentose phosphate pathway.</text>
</comment>
<dbReference type="HAMAP" id="MF_01987">
    <property type="entry name" value="Ribokinase"/>
    <property type="match status" value="1"/>
</dbReference>
<comment type="similarity">
    <text evidence="1">Belongs to the carbohydrate kinase pfkB family.</text>
</comment>
<comment type="similarity">
    <text evidence="12">Belongs to the carbohydrate kinase PfkB family. Ribokinase subfamily.</text>
</comment>
<keyword evidence="4 12" id="KW-0808">Transferase</keyword>
<dbReference type="GO" id="GO:0019303">
    <property type="term" value="P:D-ribose catabolic process"/>
    <property type="evidence" value="ECO:0007669"/>
    <property type="project" value="UniProtKB-UniRule"/>
</dbReference>
<dbReference type="UniPathway" id="UPA00916">
    <property type="reaction ID" value="UER00889"/>
</dbReference>
<protein>
    <recommendedName>
        <fullName evidence="3 12">Ribokinase</fullName>
        <shortName evidence="12">RK</shortName>
        <ecNumber evidence="2 12">2.7.1.15</ecNumber>
    </recommendedName>
</protein>
<dbReference type="RefSeq" id="WP_103901263.1">
    <property type="nucleotide sequence ID" value="NZ_PQWB01000012.1"/>
</dbReference>
<keyword evidence="15" id="KW-1185">Reference proteome</keyword>
<evidence type="ECO:0000256" key="4">
    <source>
        <dbReference type="ARBA" id="ARBA00022679"/>
    </source>
</evidence>
<dbReference type="GO" id="GO:0005524">
    <property type="term" value="F:ATP binding"/>
    <property type="evidence" value="ECO:0007669"/>
    <property type="project" value="UniProtKB-UniRule"/>
</dbReference>
<comment type="subunit">
    <text evidence="12">Homodimer.</text>
</comment>
<dbReference type="InterPro" id="IPR029056">
    <property type="entry name" value="Ribokinase-like"/>
</dbReference>
<dbReference type="GO" id="GO:0005829">
    <property type="term" value="C:cytosol"/>
    <property type="evidence" value="ECO:0007669"/>
    <property type="project" value="TreeGrafter"/>
</dbReference>
<dbReference type="InterPro" id="IPR002173">
    <property type="entry name" value="Carboh/pur_kinase_PfkB_CS"/>
</dbReference>
<dbReference type="SUPFAM" id="SSF53613">
    <property type="entry name" value="Ribokinase-like"/>
    <property type="match status" value="1"/>
</dbReference>
<evidence type="ECO:0000256" key="2">
    <source>
        <dbReference type="ARBA" id="ARBA00012035"/>
    </source>
</evidence>
<dbReference type="EC" id="2.7.1.15" evidence="2 12"/>
<dbReference type="PANTHER" id="PTHR10584">
    <property type="entry name" value="SUGAR KINASE"/>
    <property type="match status" value="1"/>
</dbReference>
<dbReference type="Proteomes" id="UP000237082">
    <property type="component" value="Unassembled WGS sequence"/>
</dbReference>
<feature type="binding site" evidence="12">
    <location>
        <begin position="211"/>
        <end position="216"/>
    </location>
    <ligand>
        <name>ATP</name>
        <dbReference type="ChEBI" id="CHEBI:30616"/>
    </ligand>
</feature>
<comment type="caution">
    <text evidence="12">Lacks conserved residue(s) required for the propagation of feature annotation.</text>
</comment>
<evidence type="ECO:0000256" key="8">
    <source>
        <dbReference type="ARBA" id="ARBA00022840"/>
    </source>
</evidence>
<dbReference type="InterPro" id="IPR011877">
    <property type="entry name" value="Ribokinase"/>
</dbReference>
<keyword evidence="8 12" id="KW-0067">ATP-binding</keyword>
<dbReference type="InterPro" id="IPR002139">
    <property type="entry name" value="Ribo/fructo_kinase"/>
</dbReference>
<evidence type="ECO:0000256" key="3">
    <source>
        <dbReference type="ARBA" id="ARBA00016943"/>
    </source>
</evidence>
<comment type="catalytic activity">
    <reaction evidence="12">
        <text>D-ribose + ATP = D-ribose 5-phosphate + ADP + H(+)</text>
        <dbReference type="Rhea" id="RHEA:13697"/>
        <dbReference type="ChEBI" id="CHEBI:15378"/>
        <dbReference type="ChEBI" id="CHEBI:30616"/>
        <dbReference type="ChEBI" id="CHEBI:47013"/>
        <dbReference type="ChEBI" id="CHEBI:78346"/>
        <dbReference type="ChEBI" id="CHEBI:456216"/>
        <dbReference type="EC" id="2.7.1.15"/>
    </reaction>
</comment>
<feature type="active site" description="Proton acceptor" evidence="12">
    <location>
        <position position="244"/>
    </location>
</feature>
<accession>A0A2S5DK03</accession>
<comment type="pathway">
    <text evidence="12">Carbohydrate metabolism; D-ribose degradation; D-ribose 5-phosphate from beta-D-ribopyranose: step 2/2.</text>
</comment>
<comment type="subcellular location">
    <subcellularLocation>
        <location evidence="12">Cytoplasm</location>
    </subcellularLocation>
</comment>
<keyword evidence="7 12" id="KW-0418">Kinase</keyword>
<feature type="binding site" evidence="12">
    <location>
        <position position="138"/>
    </location>
    <ligand>
        <name>substrate</name>
    </ligand>
</feature>
<organism evidence="14 15">
    <name type="scientific">Chromobacterium alticapitis</name>
    <dbReference type="NCBI Taxonomy" id="2073169"/>
    <lineage>
        <taxon>Bacteria</taxon>
        <taxon>Pseudomonadati</taxon>
        <taxon>Pseudomonadota</taxon>
        <taxon>Betaproteobacteria</taxon>
        <taxon>Neisseriales</taxon>
        <taxon>Chromobacteriaceae</taxon>
        <taxon>Chromobacterium</taxon>
    </lineage>
</organism>
<dbReference type="CDD" id="cd01174">
    <property type="entry name" value="ribokinase"/>
    <property type="match status" value="1"/>
</dbReference>
<evidence type="ECO:0000256" key="1">
    <source>
        <dbReference type="ARBA" id="ARBA00005380"/>
    </source>
</evidence>
<comment type="activity regulation">
    <text evidence="12">Activated by a monovalent cation that binds near, but not in, the active site. The most likely occupant of the site in vivo is potassium. Ion binding induces a conformational change that may alter substrate affinity.</text>
</comment>
<name>A0A2S5DK03_9NEIS</name>
<keyword evidence="6 12" id="KW-0547">Nucleotide-binding</keyword>
<dbReference type="EMBL" id="PQWB01000012">
    <property type="protein sequence ID" value="POZ63359.1"/>
    <property type="molecule type" value="Genomic_DNA"/>
</dbReference>
<evidence type="ECO:0000256" key="10">
    <source>
        <dbReference type="ARBA" id="ARBA00022958"/>
    </source>
</evidence>
<feature type="binding site" evidence="12">
    <location>
        <position position="182"/>
    </location>
    <ligand>
        <name>ATP</name>
        <dbReference type="ChEBI" id="CHEBI:30616"/>
    </ligand>
</feature>
<dbReference type="Gene3D" id="3.40.1190.20">
    <property type="match status" value="1"/>
</dbReference>
<feature type="domain" description="Carbohydrate kinase PfkB" evidence="13">
    <location>
        <begin position="1"/>
        <end position="284"/>
    </location>
</feature>
<feature type="binding site" evidence="12">
    <location>
        <position position="275"/>
    </location>
    <ligand>
        <name>K(+)</name>
        <dbReference type="ChEBI" id="CHEBI:29103"/>
    </ligand>
</feature>
<evidence type="ECO:0000256" key="11">
    <source>
        <dbReference type="ARBA" id="ARBA00023277"/>
    </source>
</evidence>
<feature type="binding site" evidence="12">
    <location>
        <begin position="243"/>
        <end position="244"/>
    </location>
    <ligand>
        <name>ATP</name>
        <dbReference type="ChEBI" id="CHEBI:30616"/>
    </ligand>
</feature>
<evidence type="ECO:0000313" key="14">
    <source>
        <dbReference type="EMBL" id="POZ63359.1"/>
    </source>
</evidence>
<gene>
    <name evidence="12" type="primary">rbsK</name>
    <name evidence="14" type="ORF">C2I19_03105</name>
</gene>
<evidence type="ECO:0000256" key="7">
    <source>
        <dbReference type="ARBA" id="ARBA00022777"/>
    </source>
</evidence>
<dbReference type="Pfam" id="PF00294">
    <property type="entry name" value="PfkB"/>
    <property type="match status" value="1"/>
</dbReference>
<keyword evidence="12" id="KW-0963">Cytoplasm</keyword>
<dbReference type="GO" id="GO:0004747">
    <property type="term" value="F:ribokinase activity"/>
    <property type="evidence" value="ECO:0007669"/>
    <property type="project" value="UniProtKB-UniRule"/>
</dbReference>
<reference evidence="15" key="1">
    <citation type="submission" date="2018-02" db="EMBL/GenBank/DDBJ databases">
        <authorList>
            <person name="O'Hara-Hanley K."/>
            <person name="Soby S."/>
        </authorList>
    </citation>
    <scope>NUCLEOTIDE SEQUENCE [LARGE SCALE GENOMIC DNA]</scope>
    <source>
        <strain evidence="15">MWU14-2602</strain>
    </source>
</reference>
<feature type="binding site" evidence="12">
    <location>
        <position position="244"/>
    </location>
    <ligand>
        <name>substrate</name>
    </ligand>
</feature>
<proteinExistence type="inferred from homology"/>
<dbReference type="AlphaFoldDB" id="A0A2S5DK03"/>
<dbReference type="PROSITE" id="PS00584">
    <property type="entry name" value="PFKB_KINASES_2"/>
    <property type="match status" value="1"/>
</dbReference>
<comment type="caution">
    <text evidence="14">The sequence shown here is derived from an EMBL/GenBank/DDBJ whole genome shotgun (WGS) entry which is preliminary data.</text>
</comment>
<sequence>MSRILVVGSVNMDLAMTTDRLPALGETAAARGFACHPGGKGANQAVAAARLGAQVAMLGCVGDDAFGRELRAHLQAQGVDASRLRMADAPTGVASIAVCGGDNAILVAPGANHCLRPEHLGAEASAFAAADAVLVQLEIPLETAARAAELAERHGKPLLLNPAPAQALPPELLRRVVLLLPNEHELHAALGSPGEDWRELLARHPGRVLMTRGRDGAYFCEASGRLRHLPGHVVQAVDSTGAGDAFCGALAAFLPLGLEEAARRANAAAALSVTRPGAQSGMPSLAELDAFLSSLA</sequence>
<dbReference type="PRINTS" id="PR00990">
    <property type="entry name" value="RIBOKINASE"/>
</dbReference>
<feature type="binding site" evidence="12">
    <location>
        <position position="238"/>
    </location>
    <ligand>
        <name>K(+)</name>
        <dbReference type="ChEBI" id="CHEBI:29103"/>
    </ligand>
</feature>
<keyword evidence="11 12" id="KW-0119">Carbohydrate metabolism</keyword>
<feature type="binding site" evidence="12">
    <location>
        <position position="240"/>
    </location>
    <ligand>
        <name>K(+)</name>
        <dbReference type="ChEBI" id="CHEBI:29103"/>
    </ligand>
</feature>
<dbReference type="OrthoDB" id="9775849at2"/>
<comment type="cofactor">
    <cofactor evidence="12">
        <name>Mg(2+)</name>
        <dbReference type="ChEBI" id="CHEBI:18420"/>
    </cofactor>
    <text evidence="12">Requires a divalent cation, most likely magnesium in vivo, as an electrophilic catalyst to aid phosphoryl group transfer. It is the chelate of the metal and the nucleotide that is the actual substrate.</text>
</comment>
<keyword evidence="9 12" id="KW-0460">Magnesium</keyword>
<feature type="binding site" evidence="12">
    <location>
        <begin position="39"/>
        <end position="43"/>
    </location>
    <ligand>
        <name>substrate</name>
    </ligand>
</feature>
<feature type="binding site" evidence="12">
    <location>
        <position position="266"/>
    </location>
    <ligand>
        <name>ATP</name>
        <dbReference type="ChEBI" id="CHEBI:30616"/>
    </ligand>
</feature>
<feature type="binding site" evidence="12">
    <location>
        <position position="277"/>
    </location>
    <ligand>
        <name>K(+)</name>
        <dbReference type="ChEBI" id="CHEBI:29103"/>
    </ligand>
</feature>
<evidence type="ECO:0000256" key="6">
    <source>
        <dbReference type="ARBA" id="ARBA00022741"/>
    </source>
</evidence>
<evidence type="ECO:0000256" key="12">
    <source>
        <dbReference type="HAMAP-Rule" id="MF_01987"/>
    </source>
</evidence>
<feature type="binding site" evidence="12">
    <location>
        <position position="272"/>
    </location>
    <ligand>
        <name>K(+)</name>
        <dbReference type="ChEBI" id="CHEBI:29103"/>
    </ligand>
</feature>
<dbReference type="PANTHER" id="PTHR10584:SF166">
    <property type="entry name" value="RIBOKINASE"/>
    <property type="match status" value="1"/>
</dbReference>
<evidence type="ECO:0000256" key="5">
    <source>
        <dbReference type="ARBA" id="ARBA00022723"/>
    </source>
</evidence>
<dbReference type="GO" id="GO:0046872">
    <property type="term" value="F:metal ion binding"/>
    <property type="evidence" value="ECO:0007669"/>
    <property type="project" value="UniProtKB-KW"/>
</dbReference>
<keyword evidence="10 12" id="KW-0630">Potassium</keyword>
<evidence type="ECO:0000256" key="9">
    <source>
        <dbReference type="ARBA" id="ARBA00022842"/>
    </source>
</evidence>
<feature type="binding site" evidence="12">
    <location>
        <begin position="11"/>
        <end position="13"/>
    </location>
    <ligand>
        <name>substrate</name>
    </ligand>
</feature>
<keyword evidence="5 12" id="KW-0479">Metal-binding</keyword>
<dbReference type="InterPro" id="IPR011611">
    <property type="entry name" value="PfkB_dom"/>
</dbReference>
<evidence type="ECO:0000313" key="15">
    <source>
        <dbReference type="Proteomes" id="UP000237082"/>
    </source>
</evidence>